<evidence type="ECO:0000313" key="1">
    <source>
        <dbReference type="Ensembl" id="ENSOSUP00000016655.1"/>
    </source>
</evidence>
<dbReference type="Ensembl" id="ENSOSUT00000017226.1">
    <property type="protein sequence ID" value="ENSOSUP00000016655.1"/>
    <property type="gene ID" value="ENSOSUG00000011891.1"/>
</dbReference>
<dbReference type="Proteomes" id="UP000694552">
    <property type="component" value="Unplaced"/>
</dbReference>
<dbReference type="InterPro" id="IPR028195">
    <property type="entry name" value="SPMIP6"/>
</dbReference>
<sequence length="154" mass="17246">METFLHSIPTSYPLKPACINQCEREVATDMLPRLPVYSVTGRGPYWVCYSPCSGCHHCLRGMDYYVDGASAIRGSLFLGATTHPTSSVSCRSIPYCSYSPRTMFCAFALHLWSFFLYSSLRWGTSHFKKTGGVQRDSYTILPEFTSEAYSAPCC</sequence>
<dbReference type="PANTHER" id="PTHR35664">
    <property type="entry name" value="SPERMATID-SPECIFIC MANCHETTE-RELATED PROTEIN 1"/>
    <property type="match status" value="1"/>
</dbReference>
<dbReference type="PANTHER" id="PTHR35664:SF1">
    <property type="entry name" value="SPERMATID-SPECIFIC MANCHETTE-RELATED PROTEIN 1"/>
    <property type="match status" value="1"/>
</dbReference>
<dbReference type="GO" id="GO:0048471">
    <property type="term" value="C:perinuclear region of cytoplasm"/>
    <property type="evidence" value="ECO:0007669"/>
    <property type="project" value="TreeGrafter"/>
</dbReference>
<evidence type="ECO:0000313" key="2">
    <source>
        <dbReference type="Proteomes" id="UP000694552"/>
    </source>
</evidence>
<reference evidence="1" key="2">
    <citation type="submission" date="2025-09" db="UniProtKB">
        <authorList>
            <consortium name="Ensembl"/>
        </authorList>
    </citation>
    <scope>IDENTIFICATION</scope>
</reference>
<dbReference type="GO" id="GO:0002177">
    <property type="term" value="C:manchette"/>
    <property type="evidence" value="ECO:0007669"/>
    <property type="project" value="TreeGrafter"/>
</dbReference>
<keyword evidence="2" id="KW-1185">Reference proteome</keyword>
<dbReference type="GO" id="GO:0043014">
    <property type="term" value="F:alpha-tubulin binding"/>
    <property type="evidence" value="ECO:0007669"/>
    <property type="project" value="TreeGrafter"/>
</dbReference>
<accession>A0A8C8B8T6</accession>
<protein>
    <submittedName>
        <fullName evidence="1">Uncharacterized protein</fullName>
    </submittedName>
</protein>
<organism evidence="1 2">
    <name type="scientific">Otus sunia</name>
    <name type="common">Oriental scops-owl</name>
    <dbReference type="NCBI Taxonomy" id="257818"/>
    <lineage>
        <taxon>Eukaryota</taxon>
        <taxon>Metazoa</taxon>
        <taxon>Chordata</taxon>
        <taxon>Craniata</taxon>
        <taxon>Vertebrata</taxon>
        <taxon>Euteleostomi</taxon>
        <taxon>Archelosauria</taxon>
        <taxon>Archosauria</taxon>
        <taxon>Dinosauria</taxon>
        <taxon>Saurischia</taxon>
        <taxon>Theropoda</taxon>
        <taxon>Coelurosauria</taxon>
        <taxon>Aves</taxon>
        <taxon>Neognathae</taxon>
        <taxon>Neoaves</taxon>
        <taxon>Telluraves</taxon>
        <taxon>Strigiformes</taxon>
        <taxon>Strigidae</taxon>
        <taxon>Otus</taxon>
    </lineage>
</organism>
<name>A0A8C8B8T6_9STRI</name>
<reference evidence="1" key="1">
    <citation type="submission" date="2025-08" db="UniProtKB">
        <authorList>
            <consortium name="Ensembl"/>
        </authorList>
    </citation>
    <scope>IDENTIFICATION</scope>
</reference>
<proteinExistence type="predicted"/>
<dbReference type="AlphaFoldDB" id="A0A8C8B8T6"/>
<dbReference type="Pfam" id="PF15181">
    <property type="entry name" value="SMRP1"/>
    <property type="match status" value="1"/>
</dbReference>